<name>A0A8S1J7R9_9CHLO</name>
<dbReference type="Proteomes" id="UP000708148">
    <property type="component" value="Unassembled WGS sequence"/>
</dbReference>
<proteinExistence type="predicted"/>
<feature type="transmembrane region" description="Helical" evidence="1">
    <location>
        <begin position="183"/>
        <end position="203"/>
    </location>
</feature>
<keyword evidence="1" id="KW-0472">Membrane</keyword>
<organism evidence="2 3">
    <name type="scientific">Ostreobium quekettii</name>
    <dbReference type="NCBI Taxonomy" id="121088"/>
    <lineage>
        <taxon>Eukaryota</taxon>
        <taxon>Viridiplantae</taxon>
        <taxon>Chlorophyta</taxon>
        <taxon>core chlorophytes</taxon>
        <taxon>Ulvophyceae</taxon>
        <taxon>TCBD clade</taxon>
        <taxon>Bryopsidales</taxon>
        <taxon>Ostreobineae</taxon>
        <taxon>Ostreobiaceae</taxon>
        <taxon>Ostreobium</taxon>
    </lineage>
</organism>
<comment type="caution">
    <text evidence="2">The sequence shown here is derived from an EMBL/GenBank/DDBJ whole genome shotgun (WGS) entry which is preliminary data.</text>
</comment>
<dbReference type="AlphaFoldDB" id="A0A8S1J7R9"/>
<evidence type="ECO:0000256" key="1">
    <source>
        <dbReference type="SAM" id="Phobius"/>
    </source>
</evidence>
<keyword evidence="1" id="KW-1133">Transmembrane helix</keyword>
<sequence length="229" mass="25796">MKLERLKRSTLKFLDTLDEDATGMDPQAVYEAKTTIRELVEDTTNLAEEIISRDRDAGVSPEEYDEAVTEIKWAFQNVTSLLMTAQAAAKGSDGGQHPEQNAARSELKKAMGSMKVTKEALMRLKNDHYESMKLPHLQTVKENWRGRWALALASKINKTELEERAYLGDVTKWCHGEMELQRVYRMCSFAMFWILAASAYVTFSRSFLVAARKQGGSHVHRCASANASG</sequence>
<accession>A0A8S1J7R9</accession>
<dbReference type="EMBL" id="CAJHUC010001664">
    <property type="protein sequence ID" value="CAD7701945.1"/>
    <property type="molecule type" value="Genomic_DNA"/>
</dbReference>
<keyword evidence="3" id="KW-1185">Reference proteome</keyword>
<evidence type="ECO:0000313" key="2">
    <source>
        <dbReference type="EMBL" id="CAD7701945.1"/>
    </source>
</evidence>
<keyword evidence="1" id="KW-0812">Transmembrane</keyword>
<protein>
    <submittedName>
        <fullName evidence="2">Uncharacterized protein</fullName>
    </submittedName>
</protein>
<evidence type="ECO:0000313" key="3">
    <source>
        <dbReference type="Proteomes" id="UP000708148"/>
    </source>
</evidence>
<gene>
    <name evidence="2" type="ORF">OSTQU699_LOCUS7302</name>
</gene>
<reference evidence="2" key="1">
    <citation type="submission" date="2020-12" db="EMBL/GenBank/DDBJ databases">
        <authorList>
            <person name="Iha C."/>
        </authorList>
    </citation>
    <scope>NUCLEOTIDE SEQUENCE</scope>
</reference>